<feature type="region of interest" description="Disordered" evidence="1">
    <location>
        <begin position="96"/>
        <end position="115"/>
    </location>
</feature>
<gene>
    <name evidence="2" type="ORF">TWF703_002027</name>
</gene>
<dbReference type="EMBL" id="WIQZ01000139">
    <property type="protein sequence ID" value="KAF3121102.1"/>
    <property type="molecule type" value="Genomic_DNA"/>
</dbReference>
<feature type="compositionally biased region" description="Polar residues" evidence="1">
    <location>
        <begin position="428"/>
        <end position="440"/>
    </location>
</feature>
<reference evidence="2 3" key="1">
    <citation type="submission" date="2019-06" db="EMBL/GenBank/DDBJ databases">
        <authorList>
            <person name="Palmer J.M."/>
        </authorList>
    </citation>
    <scope>NUCLEOTIDE SEQUENCE [LARGE SCALE GENOMIC DNA]</scope>
    <source>
        <strain evidence="2 3">TWF703</strain>
    </source>
</reference>
<feature type="compositionally biased region" description="Basic residues" evidence="1">
    <location>
        <begin position="441"/>
        <end position="452"/>
    </location>
</feature>
<proteinExistence type="predicted"/>
<evidence type="ECO:0000256" key="1">
    <source>
        <dbReference type="SAM" id="MobiDB-lite"/>
    </source>
</evidence>
<comment type="caution">
    <text evidence="2">The sequence shown here is derived from an EMBL/GenBank/DDBJ whole genome shotgun (WGS) entry which is preliminary data.</text>
</comment>
<evidence type="ECO:0000313" key="3">
    <source>
        <dbReference type="Proteomes" id="UP000480548"/>
    </source>
</evidence>
<feature type="region of interest" description="Disordered" evidence="1">
    <location>
        <begin position="416"/>
        <end position="453"/>
    </location>
</feature>
<accession>A0A7C8JK22</accession>
<evidence type="ECO:0000313" key="2">
    <source>
        <dbReference type="EMBL" id="KAF3121102.1"/>
    </source>
</evidence>
<organism evidence="2 3">
    <name type="scientific">Orbilia oligospora</name>
    <name type="common">Nematode-trapping fungus</name>
    <name type="synonym">Arthrobotrys oligospora</name>
    <dbReference type="NCBI Taxonomy" id="2813651"/>
    <lineage>
        <taxon>Eukaryota</taxon>
        <taxon>Fungi</taxon>
        <taxon>Dikarya</taxon>
        <taxon>Ascomycota</taxon>
        <taxon>Pezizomycotina</taxon>
        <taxon>Orbiliomycetes</taxon>
        <taxon>Orbiliales</taxon>
        <taxon>Orbiliaceae</taxon>
        <taxon>Orbilia</taxon>
    </lineage>
</organism>
<feature type="region of interest" description="Disordered" evidence="1">
    <location>
        <begin position="312"/>
        <end position="367"/>
    </location>
</feature>
<protein>
    <submittedName>
        <fullName evidence="2">Uncharacterized protein</fullName>
    </submittedName>
</protein>
<sequence length="839" mass="91306">MELVSKLVGCCGCGRSGESSSSKGQYQSRTDAVINTQPGLVEPPMVVRVAKTVRQLTTRRRYPKPTWEEIEAFYQEGKELARLQEEAEVADKLELEQKSEEQLQQSQKGHGKDLMGKDLNQVLIKDSLAVPPNTHLTFDGPSDTPFLDDDDESEPRLPSVAHISLRHLSNPGHSWTLDLDLRRVSNHNDWPLPALRQTGENTAISEADTDEIVAALAAPDIACTTPPLDGTQKSKKMRLFFQDDRPRSSVYPSDEESMVYGQGTWSPRSPRIPSPAQSRLAVNTTRQNRHVSPGNLRIPSIMQVLNDVLSPSLAEPPRLPSPRKSAEPSELLDPDEFELRADDASVSGPDGENDIQPPSQPDEFGFVDVLISPPASPLLNPQPDRSISQIFSGVPFLKLEMERIRRRLESETLYKSPWDKSTPDVSDIGSTENSPTTIKNGKSKPSHVRNGARQKEPASTFGFLAVGSLSSLGALSSLSSLGLASNISMQAFKSTNSLFFSPSFGASSVFYSDQVPAGLPPCAEAEAPIHDTVADATVTTFAGSLRKGGEAIAKNISTGFTTLFRRFGTRAVELQSAKPQPTATSVPCEPARSALSYTEGTPALSPTPSNLTLMRRIVGLKVSGTLRGAAVASEAMSNGLFTSDYTDCGPDDKPENPFEGFVWDAPDGKIPWYCDEDGVHFDDKVPVNRDIPAEYLCDPVIVPWEELSKEIELPVSPTSTAAGPKGFRVRQLTPPAAAPSTVAIEVSSEVASLATTPTQGSLVCSAGPETGMPEELDVPSAISSVDSFPRYIPISHRDARHSTCGLDLGKERAFYQRYEDRMKSAVKPYMRGRRSFQRY</sequence>
<feature type="region of interest" description="Disordered" evidence="1">
    <location>
        <begin position="134"/>
        <end position="156"/>
    </location>
</feature>
<dbReference type="Proteomes" id="UP000480548">
    <property type="component" value="Unassembled WGS sequence"/>
</dbReference>
<feature type="region of interest" description="Disordered" evidence="1">
    <location>
        <begin position="245"/>
        <end position="277"/>
    </location>
</feature>
<dbReference type="AlphaFoldDB" id="A0A7C8JK22"/>
<name>A0A7C8JK22_ORBOL</name>